<dbReference type="Proteomes" id="UP000001646">
    <property type="component" value="Unplaced"/>
</dbReference>
<dbReference type="PROSITE" id="PS50804">
    <property type="entry name" value="SCAN_BOX"/>
    <property type="match status" value="1"/>
</dbReference>
<name>A0A803TLB9_ANOCA</name>
<dbReference type="GeneTree" id="ENSGT00940000154715"/>
<evidence type="ECO:0000313" key="4">
    <source>
        <dbReference type="Ensembl" id="ENSACAP00000036009.1"/>
    </source>
</evidence>
<evidence type="ECO:0000256" key="1">
    <source>
        <dbReference type="ARBA" id="ARBA00023242"/>
    </source>
</evidence>
<organism evidence="4 5">
    <name type="scientific">Anolis carolinensis</name>
    <name type="common">Green anole</name>
    <name type="synonym">American chameleon</name>
    <dbReference type="NCBI Taxonomy" id="28377"/>
    <lineage>
        <taxon>Eukaryota</taxon>
        <taxon>Metazoa</taxon>
        <taxon>Chordata</taxon>
        <taxon>Craniata</taxon>
        <taxon>Vertebrata</taxon>
        <taxon>Euteleostomi</taxon>
        <taxon>Lepidosauria</taxon>
        <taxon>Squamata</taxon>
        <taxon>Bifurcata</taxon>
        <taxon>Unidentata</taxon>
        <taxon>Episquamata</taxon>
        <taxon>Toxicofera</taxon>
        <taxon>Iguania</taxon>
        <taxon>Dactyloidae</taxon>
        <taxon>Anolis</taxon>
    </lineage>
</organism>
<dbReference type="InterPro" id="IPR038269">
    <property type="entry name" value="SCAN_sf"/>
</dbReference>
<dbReference type="SUPFAM" id="SSF47353">
    <property type="entry name" value="Retrovirus capsid dimerization domain-like"/>
    <property type="match status" value="1"/>
</dbReference>
<reference evidence="4" key="3">
    <citation type="submission" date="2025-09" db="UniProtKB">
        <authorList>
            <consortium name="Ensembl"/>
        </authorList>
    </citation>
    <scope>IDENTIFICATION</scope>
</reference>
<dbReference type="PANTHER" id="PTHR45935:SF15">
    <property type="entry name" value="SCAN BOX DOMAIN-CONTAINING PROTEIN"/>
    <property type="match status" value="1"/>
</dbReference>
<feature type="compositionally biased region" description="Pro residues" evidence="2">
    <location>
        <begin position="213"/>
        <end position="222"/>
    </location>
</feature>
<dbReference type="InParanoid" id="A0A803TLB9"/>
<evidence type="ECO:0000313" key="5">
    <source>
        <dbReference type="Proteomes" id="UP000001646"/>
    </source>
</evidence>
<reference evidence="4" key="1">
    <citation type="submission" date="2009-12" db="EMBL/GenBank/DDBJ databases">
        <title>The Genome Sequence of Anolis carolinensis (Green Anole Lizard).</title>
        <authorList>
            <consortium name="The Genome Sequencing Platform"/>
            <person name="Di Palma F."/>
            <person name="Alfoldi J."/>
            <person name="Heiman D."/>
            <person name="Young S."/>
            <person name="Grabherr M."/>
            <person name="Johnson J."/>
            <person name="Lander E.S."/>
            <person name="Lindblad-Toh K."/>
        </authorList>
    </citation>
    <scope>NUCLEOTIDE SEQUENCE [LARGE SCALE GENOMIC DNA]</scope>
    <source>
        <strain evidence="4">JBL SC #1</strain>
    </source>
</reference>
<keyword evidence="1" id="KW-0539">Nucleus</keyword>
<feature type="region of interest" description="Disordered" evidence="2">
    <location>
        <begin position="213"/>
        <end position="234"/>
    </location>
</feature>
<sequence length="246" mass="27840">MPPGLCPAGSAFCLEGRLGREAPARPLPSSLGIFPAVVQARPLAALRPLSWAREPPPPPGKAHFRHFRYEEALGPREVCSRLHSLCRLWLKPERHSKAEMLDLVLLDQFLAVLPVEMELWVRECGAETSSQAVALAEGFLLSQEEERKREKPQVRDRDREKERFILLFQGTKNNCFEGFHFGKLTLSWNEFREALGKEDSGVFILEKRRGVPRLPPLPPPRAPTEKRGQSLPFPRVVVTRGNDLKS</sequence>
<dbReference type="InterPro" id="IPR003309">
    <property type="entry name" value="SCAN_dom"/>
</dbReference>
<dbReference type="InterPro" id="IPR050916">
    <property type="entry name" value="SCAN-C2H2_zinc_finger"/>
</dbReference>
<feature type="domain" description="SCAN box" evidence="3">
    <location>
        <begin position="61"/>
        <end position="139"/>
    </location>
</feature>
<dbReference type="SMART" id="SM00431">
    <property type="entry name" value="SCAN"/>
    <property type="match status" value="1"/>
</dbReference>
<keyword evidence="5" id="KW-1185">Reference proteome</keyword>
<dbReference type="FunFam" id="1.10.4020.10:FF:000005">
    <property type="entry name" value="Uncharacterized protein"/>
    <property type="match status" value="1"/>
</dbReference>
<reference evidence="4" key="2">
    <citation type="submission" date="2025-08" db="UniProtKB">
        <authorList>
            <consortium name="Ensembl"/>
        </authorList>
    </citation>
    <scope>IDENTIFICATION</scope>
</reference>
<evidence type="ECO:0000256" key="2">
    <source>
        <dbReference type="SAM" id="MobiDB-lite"/>
    </source>
</evidence>
<proteinExistence type="predicted"/>
<dbReference type="Gene3D" id="1.10.4020.10">
    <property type="entry name" value="DNA breaking-rejoining enzymes"/>
    <property type="match status" value="1"/>
</dbReference>
<evidence type="ECO:0000259" key="3">
    <source>
        <dbReference type="PROSITE" id="PS50804"/>
    </source>
</evidence>
<dbReference type="AlphaFoldDB" id="A0A803TLB9"/>
<dbReference type="Pfam" id="PF02023">
    <property type="entry name" value="SCAN"/>
    <property type="match status" value="1"/>
</dbReference>
<accession>A0A803TLB9</accession>
<protein>
    <recommendedName>
        <fullName evidence="3">SCAN box domain-containing protein</fullName>
    </recommendedName>
</protein>
<dbReference type="PANTHER" id="PTHR45935">
    <property type="entry name" value="PROTEIN ZBED8-RELATED"/>
    <property type="match status" value="1"/>
</dbReference>
<dbReference type="Ensembl" id="ENSACAT00000047035.1">
    <property type="protein sequence ID" value="ENSACAP00000036009.1"/>
    <property type="gene ID" value="ENSACAG00000035437.1"/>
</dbReference>